<evidence type="ECO:0000313" key="2">
    <source>
        <dbReference type="EMBL" id="TFZ03100.1"/>
    </source>
</evidence>
<reference evidence="2 3" key="1">
    <citation type="submission" date="2019-03" db="EMBL/GenBank/DDBJ databases">
        <title>Ramlibacter henchirensis DSM 14656, whole genome shotgun sequence.</title>
        <authorList>
            <person name="Zhang X."/>
            <person name="Feng G."/>
            <person name="Zhu H."/>
        </authorList>
    </citation>
    <scope>NUCLEOTIDE SEQUENCE [LARGE SCALE GENOMIC DNA]</scope>
    <source>
        <strain evidence="2 3">DSM 14656</strain>
    </source>
</reference>
<proteinExistence type="predicted"/>
<protein>
    <recommendedName>
        <fullName evidence="4">DUF5666 domain-containing protein</fullName>
    </recommendedName>
</protein>
<feature type="signal peptide" evidence="1">
    <location>
        <begin position="1"/>
        <end position="20"/>
    </location>
</feature>
<dbReference type="OrthoDB" id="8913170at2"/>
<dbReference type="Proteomes" id="UP000298180">
    <property type="component" value="Unassembled WGS sequence"/>
</dbReference>
<dbReference type="EMBL" id="SMLM01000002">
    <property type="protein sequence ID" value="TFZ03100.1"/>
    <property type="molecule type" value="Genomic_DNA"/>
</dbReference>
<evidence type="ECO:0000256" key="1">
    <source>
        <dbReference type="SAM" id="SignalP"/>
    </source>
</evidence>
<evidence type="ECO:0008006" key="4">
    <source>
        <dbReference type="Google" id="ProtNLM"/>
    </source>
</evidence>
<dbReference type="RefSeq" id="WP_135264623.1">
    <property type="nucleotide sequence ID" value="NZ_SMLM01000002.1"/>
</dbReference>
<keyword evidence="3" id="KW-1185">Reference proteome</keyword>
<dbReference type="PROSITE" id="PS51257">
    <property type="entry name" value="PROKAR_LIPOPROTEIN"/>
    <property type="match status" value="1"/>
</dbReference>
<feature type="chain" id="PRO_5021280381" description="DUF5666 domain-containing protein" evidence="1">
    <location>
        <begin position="21"/>
        <end position="192"/>
    </location>
</feature>
<keyword evidence="1" id="KW-0732">Signal</keyword>
<sequence>MRISKYLLAGLAAAALVACGGGGGGDSTTLVAADAQPVTVNTQTGSAAAQALSGQALSFANGVSTFGTTGTATNLTITGGSAPTFNVAAGGNTASGNLTFGSCIFTVTASTFASTHALGLGKTATVSNCSIDFSTANKVATGSAVTVQVTLSLDGAISSPVNTTIAIESDGDILVNGVKITTVSVTQVTGGS</sequence>
<dbReference type="AlphaFoldDB" id="A0A4Z0BXQ7"/>
<gene>
    <name evidence="2" type="ORF">EZ313_17970</name>
</gene>
<evidence type="ECO:0000313" key="3">
    <source>
        <dbReference type="Proteomes" id="UP000298180"/>
    </source>
</evidence>
<organism evidence="2 3">
    <name type="scientific">Ramlibacter henchirensis</name>
    <dbReference type="NCBI Taxonomy" id="204072"/>
    <lineage>
        <taxon>Bacteria</taxon>
        <taxon>Pseudomonadati</taxon>
        <taxon>Pseudomonadota</taxon>
        <taxon>Betaproteobacteria</taxon>
        <taxon>Burkholderiales</taxon>
        <taxon>Comamonadaceae</taxon>
        <taxon>Ramlibacter</taxon>
    </lineage>
</organism>
<name>A0A4Z0BXQ7_9BURK</name>
<accession>A0A4Z0BXQ7</accession>
<comment type="caution">
    <text evidence="2">The sequence shown here is derived from an EMBL/GenBank/DDBJ whole genome shotgun (WGS) entry which is preliminary data.</text>
</comment>